<evidence type="ECO:0000313" key="3">
    <source>
        <dbReference type="Proteomes" id="UP000199312"/>
    </source>
</evidence>
<feature type="transmembrane region" description="Helical" evidence="1">
    <location>
        <begin position="12"/>
        <end position="28"/>
    </location>
</feature>
<reference evidence="3" key="1">
    <citation type="submission" date="2016-10" db="EMBL/GenBank/DDBJ databases">
        <authorList>
            <person name="Varghese N."/>
            <person name="Submissions S."/>
        </authorList>
    </citation>
    <scope>NUCLEOTIDE SEQUENCE [LARGE SCALE GENOMIC DNA]</scope>
    <source>
        <strain evidence="3">DSM 24450</strain>
    </source>
</reference>
<dbReference type="RefSeq" id="WP_177219231.1">
    <property type="nucleotide sequence ID" value="NZ_FOZP01000012.1"/>
</dbReference>
<keyword evidence="1" id="KW-1133">Transmembrane helix</keyword>
<dbReference type="EMBL" id="FOZP01000012">
    <property type="protein sequence ID" value="SFS81238.1"/>
    <property type="molecule type" value="Genomic_DNA"/>
</dbReference>
<evidence type="ECO:0000256" key="1">
    <source>
        <dbReference type="SAM" id="Phobius"/>
    </source>
</evidence>
<gene>
    <name evidence="2" type="ORF">SAMN04488006_0167</name>
</gene>
<dbReference type="Proteomes" id="UP000199312">
    <property type="component" value="Unassembled WGS sequence"/>
</dbReference>
<proteinExistence type="predicted"/>
<dbReference type="AlphaFoldDB" id="A0A1I6SWR8"/>
<keyword evidence="3" id="KW-1185">Reference proteome</keyword>
<protein>
    <submittedName>
        <fullName evidence="2">Uncharacterized protein</fullName>
    </submittedName>
</protein>
<sequence length="58" mass="6228">MINFIKELNKAQIAGIIIAVIASVYALINENENLDTIAGVITAIGISLLILGKTKFKK</sequence>
<keyword evidence="1" id="KW-0472">Membrane</keyword>
<name>A0A1I6SWR8_9FLAO</name>
<keyword evidence="1" id="KW-0812">Transmembrane</keyword>
<organism evidence="2 3">
    <name type="scientific">Lutibacter maritimus</name>
    <dbReference type="NCBI Taxonomy" id="593133"/>
    <lineage>
        <taxon>Bacteria</taxon>
        <taxon>Pseudomonadati</taxon>
        <taxon>Bacteroidota</taxon>
        <taxon>Flavobacteriia</taxon>
        <taxon>Flavobacteriales</taxon>
        <taxon>Flavobacteriaceae</taxon>
        <taxon>Lutibacter</taxon>
    </lineage>
</organism>
<accession>A0A1I6SWR8</accession>
<feature type="transmembrane region" description="Helical" evidence="1">
    <location>
        <begin position="34"/>
        <end position="52"/>
    </location>
</feature>
<evidence type="ECO:0000313" key="2">
    <source>
        <dbReference type="EMBL" id="SFS81238.1"/>
    </source>
</evidence>